<evidence type="ECO:0000256" key="1">
    <source>
        <dbReference type="SAM" id="SignalP"/>
    </source>
</evidence>
<evidence type="ECO:0000313" key="3">
    <source>
        <dbReference type="EMBL" id="TKK66989.1"/>
    </source>
</evidence>
<dbReference type="Pfam" id="PF01156">
    <property type="entry name" value="IU_nuc_hydro"/>
    <property type="match status" value="1"/>
</dbReference>
<name>A0A4U3KYM9_9BACT</name>
<comment type="caution">
    <text evidence="3">The sequence shown here is derived from an EMBL/GenBank/DDBJ whole genome shotgun (WGS) entry which is preliminary data.</text>
</comment>
<proteinExistence type="predicted"/>
<gene>
    <name evidence="3" type="ORF">FC093_15950</name>
</gene>
<dbReference type="InterPro" id="IPR036452">
    <property type="entry name" value="Ribo_hydro-like"/>
</dbReference>
<evidence type="ECO:0000313" key="4">
    <source>
        <dbReference type="Proteomes" id="UP000305848"/>
    </source>
</evidence>
<accession>A0A4U3KYM9</accession>
<feature type="domain" description="Inosine/uridine-preferring nucleoside hydrolase" evidence="2">
    <location>
        <begin position="40"/>
        <end position="286"/>
    </location>
</feature>
<dbReference type="SUPFAM" id="SSF53590">
    <property type="entry name" value="Nucleoside hydrolase"/>
    <property type="match status" value="1"/>
</dbReference>
<sequence length="345" mass="38448">MNLDRNNRRKLILVFLAIAITLMACAQTKKATAGKLPVPVIFETDMGNDVDDALALDMLYKYQDSGLIKLILISTNKNSPYSARYIDILNTWYGYPDIAVGEVKNGANSQGDSRDYAQAVCEYTPAFRHTKDTFLESVALYRQVLASQPDQAVIIISTGFSTNLARLLDSKGDTYSPLDGKDLVAKKVKLLSMMAGNFEGDTMIEYNVLRDVPAAKEVFEHFPTKVVTSPFELGNQILYPASSIEKDFNWTAAHPVVIAYKSYLPMPYDRPTWDLTAVLYAIEGEQPYFTISKPGIIRVDGKGYTSFTANPAGNRQYLEVTPEQAATIKNHFIKLITAKPKQLQE</sequence>
<feature type="chain" id="PRO_5020288453" evidence="1">
    <location>
        <begin position="27"/>
        <end position="345"/>
    </location>
</feature>
<dbReference type="RefSeq" id="WP_137262806.1">
    <property type="nucleotide sequence ID" value="NZ_SZQL01000013.1"/>
</dbReference>
<organism evidence="3 4">
    <name type="scientific">Ilyomonas limi</name>
    <dbReference type="NCBI Taxonomy" id="2575867"/>
    <lineage>
        <taxon>Bacteria</taxon>
        <taxon>Pseudomonadati</taxon>
        <taxon>Bacteroidota</taxon>
        <taxon>Chitinophagia</taxon>
        <taxon>Chitinophagales</taxon>
        <taxon>Chitinophagaceae</taxon>
        <taxon>Ilyomonas</taxon>
    </lineage>
</organism>
<dbReference type="GO" id="GO:0016799">
    <property type="term" value="F:hydrolase activity, hydrolyzing N-glycosyl compounds"/>
    <property type="evidence" value="ECO:0007669"/>
    <property type="project" value="InterPro"/>
</dbReference>
<dbReference type="PANTHER" id="PTHR43264:SF1">
    <property type="entry name" value="INOSINE_URIDINE-PREFERRING NUCLEOSIDE HYDROLASE DOMAIN-CONTAINING PROTEIN"/>
    <property type="match status" value="1"/>
</dbReference>
<dbReference type="OrthoDB" id="128573at2"/>
<protein>
    <submittedName>
        <fullName evidence="3">Nucleoside hydrolase</fullName>
    </submittedName>
</protein>
<evidence type="ECO:0000259" key="2">
    <source>
        <dbReference type="Pfam" id="PF01156"/>
    </source>
</evidence>
<dbReference type="Proteomes" id="UP000305848">
    <property type="component" value="Unassembled WGS sequence"/>
</dbReference>
<dbReference type="AlphaFoldDB" id="A0A4U3KYM9"/>
<dbReference type="PROSITE" id="PS51257">
    <property type="entry name" value="PROKAR_LIPOPROTEIN"/>
    <property type="match status" value="1"/>
</dbReference>
<dbReference type="EMBL" id="SZQL01000013">
    <property type="protein sequence ID" value="TKK66989.1"/>
    <property type="molecule type" value="Genomic_DNA"/>
</dbReference>
<feature type="signal peptide" evidence="1">
    <location>
        <begin position="1"/>
        <end position="26"/>
    </location>
</feature>
<dbReference type="InterPro" id="IPR001910">
    <property type="entry name" value="Inosine/uridine_hydrolase_dom"/>
</dbReference>
<dbReference type="CDD" id="cd02652">
    <property type="entry name" value="nuc_hydro_2"/>
    <property type="match status" value="1"/>
</dbReference>
<dbReference type="PANTHER" id="PTHR43264">
    <property type="match status" value="1"/>
</dbReference>
<keyword evidence="4" id="KW-1185">Reference proteome</keyword>
<keyword evidence="1" id="KW-0732">Signal</keyword>
<reference evidence="3 4" key="1">
    <citation type="submission" date="2019-05" db="EMBL/GenBank/DDBJ databases">
        <title>Panacibacter sp. strain 17mud1-8 Genome sequencing and assembly.</title>
        <authorList>
            <person name="Chhetri G."/>
        </authorList>
    </citation>
    <scope>NUCLEOTIDE SEQUENCE [LARGE SCALE GENOMIC DNA]</scope>
    <source>
        <strain evidence="3 4">17mud1-8</strain>
    </source>
</reference>
<dbReference type="Gene3D" id="3.90.245.10">
    <property type="entry name" value="Ribonucleoside hydrolase-like"/>
    <property type="match status" value="1"/>
</dbReference>
<keyword evidence="3" id="KW-0378">Hydrolase</keyword>